<evidence type="ECO:0000313" key="3">
    <source>
        <dbReference type="Proteomes" id="UP001497644"/>
    </source>
</evidence>
<keyword evidence="3" id="KW-1185">Reference proteome</keyword>
<feature type="compositionally biased region" description="Basic and acidic residues" evidence="1">
    <location>
        <begin position="69"/>
        <end position="82"/>
    </location>
</feature>
<evidence type="ECO:0000256" key="1">
    <source>
        <dbReference type="SAM" id="MobiDB-lite"/>
    </source>
</evidence>
<dbReference type="EMBL" id="OZ034829">
    <property type="protein sequence ID" value="CAL1685855.1"/>
    <property type="molecule type" value="Genomic_DNA"/>
</dbReference>
<gene>
    <name evidence="2" type="ORF">LPLAT_LOCUS11262</name>
</gene>
<evidence type="ECO:0000313" key="2">
    <source>
        <dbReference type="EMBL" id="CAL1685855.1"/>
    </source>
</evidence>
<name>A0AAV2P2H9_9HYME</name>
<reference evidence="2" key="1">
    <citation type="submission" date="2024-04" db="EMBL/GenBank/DDBJ databases">
        <authorList>
            <consortium name="Molecular Ecology Group"/>
        </authorList>
    </citation>
    <scope>NUCLEOTIDE SEQUENCE</scope>
</reference>
<sequence>MRTRGREGSRGWREEMGRVELARSWSVTARREGVGEHGVGGGVSRLFRAGTKDSRMTNAKRARGQPDLCEQRTSQHGDKKGCWESTLSYKENCS</sequence>
<dbReference type="AlphaFoldDB" id="A0AAV2P2H9"/>
<proteinExistence type="predicted"/>
<organism evidence="2 3">
    <name type="scientific">Lasius platythorax</name>
    <dbReference type="NCBI Taxonomy" id="488582"/>
    <lineage>
        <taxon>Eukaryota</taxon>
        <taxon>Metazoa</taxon>
        <taxon>Ecdysozoa</taxon>
        <taxon>Arthropoda</taxon>
        <taxon>Hexapoda</taxon>
        <taxon>Insecta</taxon>
        <taxon>Pterygota</taxon>
        <taxon>Neoptera</taxon>
        <taxon>Endopterygota</taxon>
        <taxon>Hymenoptera</taxon>
        <taxon>Apocrita</taxon>
        <taxon>Aculeata</taxon>
        <taxon>Formicoidea</taxon>
        <taxon>Formicidae</taxon>
        <taxon>Formicinae</taxon>
        <taxon>Lasius</taxon>
        <taxon>Lasius</taxon>
    </lineage>
</organism>
<accession>A0AAV2P2H9</accession>
<protein>
    <submittedName>
        <fullName evidence="2">Uncharacterized protein</fullName>
    </submittedName>
</protein>
<dbReference type="Proteomes" id="UP001497644">
    <property type="component" value="Chromosome 6"/>
</dbReference>
<feature type="region of interest" description="Disordered" evidence="1">
    <location>
        <begin position="34"/>
        <end position="82"/>
    </location>
</feature>